<sequence>MDLTLSDFAVKALLTDIGTVHEYLSQVLVEGDNEELIRAIEYVMQACSDLQKEQSLAQT</sequence>
<dbReference type="Proteomes" id="UP001139955">
    <property type="component" value="Unassembled WGS sequence"/>
</dbReference>
<proteinExistence type="predicted"/>
<evidence type="ECO:0000313" key="1">
    <source>
        <dbReference type="EMBL" id="MCU7251870.1"/>
    </source>
</evidence>
<reference evidence="1" key="2">
    <citation type="journal article" date="2023" name="mSystems">
        <title>Charting the Lipopeptidome of Nonpathogenic Pseudomonas.</title>
        <authorList>
            <person name="Cesa-Luna C."/>
            <person name="Geudens N."/>
            <person name="Girard L."/>
            <person name="De Roo V."/>
            <person name="Maklad H.R."/>
            <person name="Martins J.C."/>
            <person name="Hofte M."/>
            <person name="De Mot R."/>
        </authorList>
    </citation>
    <scope>NUCLEOTIDE SEQUENCE</scope>
    <source>
        <strain evidence="1">B1M3-32</strain>
    </source>
</reference>
<dbReference type="Pfam" id="PF21716">
    <property type="entry name" value="dnstrm_HI1420"/>
    <property type="match status" value="1"/>
</dbReference>
<dbReference type="RefSeq" id="WP_301623756.1">
    <property type="nucleotide sequence ID" value="NZ_JAOSKY010000032.1"/>
</dbReference>
<reference evidence="1" key="1">
    <citation type="submission" date="2022-09" db="EMBL/GenBank/DDBJ databases">
        <authorList>
            <person name="Cesa-Luna C."/>
            <person name="Girard L."/>
            <person name="Lood C."/>
            <person name="Hofte M."/>
            <person name="De Mot R."/>
        </authorList>
    </citation>
    <scope>NUCLEOTIDE SEQUENCE</scope>
    <source>
        <strain evidence="1">B1M3-32</strain>
    </source>
</reference>
<name>A0A9X3BEL1_9PSED</name>
<organism evidence="1 2">
    <name type="scientific">Pseudomonas koreensis</name>
    <dbReference type="NCBI Taxonomy" id="198620"/>
    <lineage>
        <taxon>Bacteria</taxon>
        <taxon>Pseudomonadati</taxon>
        <taxon>Pseudomonadota</taxon>
        <taxon>Gammaproteobacteria</taxon>
        <taxon>Pseudomonadales</taxon>
        <taxon>Pseudomonadaceae</taxon>
        <taxon>Pseudomonas</taxon>
    </lineage>
</organism>
<comment type="caution">
    <text evidence="1">The sequence shown here is derived from an EMBL/GenBank/DDBJ whole genome shotgun (WGS) entry which is preliminary data.</text>
</comment>
<gene>
    <name evidence="1" type="ORF">OC940_29005</name>
</gene>
<keyword evidence="2" id="KW-1185">Reference proteome</keyword>
<dbReference type="InterPro" id="IPR014057">
    <property type="entry name" value="HI1420"/>
</dbReference>
<protein>
    <submittedName>
        <fullName evidence="1">Transcriptional regulator</fullName>
    </submittedName>
</protein>
<accession>A0A9X3BEL1</accession>
<dbReference type="EMBL" id="JAOSKY010000032">
    <property type="protein sequence ID" value="MCU7251870.1"/>
    <property type="molecule type" value="Genomic_DNA"/>
</dbReference>
<evidence type="ECO:0000313" key="2">
    <source>
        <dbReference type="Proteomes" id="UP001139955"/>
    </source>
</evidence>
<dbReference type="AlphaFoldDB" id="A0A9X3BEL1"/>